<evidence type="ECO:0000313" key="3">
    <source>
        <dbReference type="Proteomes" id="UP000324595"/>
    </source>
</evidence>
<gene>
    <name evidence="2" type="ORF">LX73_1460</name>
</gene>
<evidence type="ECO:0000313" key="2">
    <source>
        <dbReference type="EMBL" id="TYP93749.1"/>
    </source>
</evidence>
<dbReference type="OrthoDB" id="9795226at2"/>
<dbReference type="PANTHER" id="PTHR14289">
    <property type="entry name" value="F-BOX ONLY PROTEIN 3"/>
    <property type="match status" value="1"/>
</dbReference>
<dbReference type="Proteomes" id="UP000324595">
    <property type="component" value="Unassembled WGS sequence"/>
</dbReference>
<dbReference type="SUPFAM" id="SSF110069">
    <property type="entry name" value="ApaG-like"/>
    <property type="match status" value="1"/>
</dbReference>
<accession>A0A5D3YNM6</accession>
<proteinExistence type="predicted"/>
<dbReference type="RefSeq" id="WP_148898800.1">
    <property type="nucleotide sequence ID" value="NZ_VNHY01000002.1"/>
</dbReference>
<dbReference type="NCBIfam" id="NF003967">
    <property type="entry name" value="PRK05461.1"/>
    <property type="match status" value="1"/>
</dbReference>
<dbReference type="GO" id="GO:0070987">
    <property type="term" value="P:error-free translesion synthesis"/>
    <property type="evidence" value="ECO:0007669"/>
    <property type="project" value="TreeGrafter"/>
</dbReference>
<keyword evidence="3" id="KW-1185">Reference proteome</keyword>
<protein>
    <submittedName>
        <fullName evidence="2">ApaG protein</fullName>
    </submittedName>
</protein>
<dbReference type="PANTHER" id="PTHR14289:SF16">
    <property type="entry name" value="POLYMERASE DELTA-INTERACTING PROTEIN 2"/>
    <property type="match status" value="1"/>
</dbReference>
<feature type="domain" description="ApaG" evidence="1">
    <location>
        <begin position="7"/>
        <end position="130"/>
    </location>
</feature>
<dbReference type="InterPro" id="IPR007474">
    <property type="entry name" value="ApaG_domain"/>
</dbReference>
<dbReference type="Pfam" id="PF04379">
    <property type="entry name" value="DUF525"/>
    <property type="match status" value="1"/>
</dbReference>
<dbReference type="InterPro" id="IPR036767">
    <property type="entry name" value="ApaG_sf"/>
</dbReference>
<comment type="caution">
    <text evidence="2">The sequence shown here is derived from an EMBL/GenBank/DDBJ whole genome shotgun (WGS) entry which is preliminary data.</text>
</comment>
<name>A0A5D3YNM6_9BACT</name>
<evidence type="ECO:0000259" key="1">
    <source>
        <dbReference type="PROSITE" id="PS51087"/>
    </source>
</evidence>
<reference evidence="2 3" key="1">
    <citation type="submission" date="2019-07" db="EMBL/GenBank/DDBJ databases">
        <title>Genomic Encyclopedia of Archaeal and Bacterial Type Strains, Phase II (KMG-II): from individual species to whole genera.</title>
        <authorList>
            <person name="Goeker M."/>
        </authorList>
    </citation>
    <scope>NUCLEOTIDE SEQUENCE [LARGE SCALE GENOMIC DNA]</scope>
    <source>
        <strain evidence="2 3">DSM 21935</strain>
    </source>
</reference>
<organism evidence="2 3">
    <name type="scientific">Fodinibius salinus</name>
    <dbReference type="NCBI Taxonomy" id="860790"/>
    <lineage>
        <taxon>Bacteria</taxon>
        <taxon>Pseudomonadati</taxon>
        <taxon>Balneolota</taxon>
        <taxon>Balneolia</taxon>
        <taxon>Balneolales</taxon>
        <taxon>Balneolaceae</taxon>
        <taxon>Fodinibius</taxon>
    </lineage>
</organism>
<dbReference type="EMBL" id="VNHY01000002">
    <property type="protein sequence ID" value="TYP93749.1"/>
    <property type="molecule type" value="Genomic_DNA"/>
</dbReference>
<dbReference type="PROSITE" id="PS51087">
    <property type="entry name" value="APAG"/>
    <property type="match status" value="1"/>
</dbReference>
<sequence length="130" mass="14914">MYRPKFVQVSHDISVSVKPMYLEEESNPLISKHVFAYFITIENIADQKVQLLKRHWQIHDSSGKDHQIEGEGVVGKQPMIEPGSNHQYNSFCVLDSYQGSMSGYYIMERADGEEISVQVPEFILVSHLLN</sequence>
<dbReference type="AlphaFoldDB" id="A0A5D3YNM6"/>
<dbReference type="Gene3D" id="2.60.40.1470">
    <property type="entry name" value="ApaG domain"/>
    <property type="match status" value="1"/>
</dbReference>